<feature type="coiled-coil region" evidence="1">
    <location>
        <begin position="25"/>
        <end position="59"/>
    </location>
</feature>
<dbReference type="InterPro" id="IPR038996">
    <property type="entry name" value="Gp14"/>
</dbReference>
<keyword evidence="1" id="KW-0175">Coiled coil</keyword>
<organism evidence="2 3">
    <name type="scientific">Rhizobium phage Paso</name>
    <dbReference type="NCBI Taxonomy" id="2767574"/>
    <lineage>
        <taxon>Viruses</taxon>
        <taxon>Duplodnaviria</taxon>
        <taxon>Heunggongvirae</taxon>
        <taxon>Uroviricota</taxon>
        <taxon>Caudoviricetes</taxon>
        <taxon>Autographivirales</taxon>
        <taxon>Dunnvirinae</taxon>
        <taxon>Pasovirus</taxon>
        <taxon>Pasovirus paso</taxon>
    </lineage>
</organism>
<dbReference type="EMBL" id="MT708546">
    <property type="protein sequence ID" value="QOE32160.1"/>
    <property type="molecule type" value="Genomic_DNA"/>
</dbReference>
<dbReference type="Proteomes" id="UP000516513">
    <property type="component" value="Segment"/>
</dbReference>
<name>A0A7L8G6P6_9CAUD</name>
<evidence type="ECO:0000313" key="3">
    <source>
        <dbReference type="Proteomes" id="UP000516513"/>
    </source>
</evidence>
<reference evidence="2 3" key="1">
    <citation type="submission" date="2020-07" db="EMBL/GenBank/DDBJ databases">
        <title>Complete genome sequence of Rhizobium japonicum phage Paso.</title>
        <authorList>
            <person name="McBee D.B."/>
            <person name="Ravindran A."/>
            <person name="Newkirk H."/>
            <person name="Gonzalez C."/>
            <person name="Young R."/>
            <person name="Liu M."/>
        </authorList>
    </citation>
    <scope>NUCLEOTIDE SEQUENCE [LARGE SCALE GENOMIC DNA]</scope>
</reference>
<proteinExistence type="predicted"/>
<keyword evidence="3" id="KW-1185">Reference proteome</keyword>
<accession>A0A7L8G6P6</accession>
<gene>
    <name evidence="2" type="ORF">CPT_Paso_043</name>
</gene>
<protein>
    <submittedName>
        <fullName evidence="2">Virion-associated protein</fullName>
    </submittedName>
</protein>
<dbReference type="Pfam" id="PF24072">
    <property type="entry name" value="T7_gp14"/>
    <property type="match status" value="1"/>
</dbReference>
<evidence type="ECO:0000313" key="2">
    <source>
        <dbReference type="EMBL" id="QOE32160.1"/>
    </source>
</evidence>
<sequence>MWLQAGLKASDGITSFITAKRDAKYRQQLQDYNNAMTRLANAQNQNAITTNQNAAIERSVMEQFNIERSRYTTIAQAEVSAAASDTAGRSVNQTLYQVERSAEEADSNRMADLEMQLAGFQQQRLNSSMQANQQIDYSFIPSPNPVTSMLGIATDIYKVKQRNNPTTI</sequence>
<evidence type="ECO:0000256" key="1">
    <source>
        <dbReference type="SAM" id="Coils"/>
    </source>
</evidence>